<accession>A0A7J6LA46</accession>
<dbReference type="SUPFAM" id="SSF56112">
    <property type="entry name" value="Protein kinase-like (PK-like)"/>
    <property type="match status" value="1"/>
</dbReference>
<dbReference type="PANTHER" id="PTHR24351">
    <property type="entry name" value="RIBOSOMAL PROTEIN S6 KINASE"/>
    <property type="match status" value="1"/>
</dbReference>
<keyword evidence="1" id="KW-0723">Serine/threonine-protein kinase</keyword>
<evidence type="ECO:0000313" key="10">
    <source>
        <dbReference type="Proteomes" id="UP000570595"/>
    </source>
</evidence>
<organism evidence="8 11">
    <name type="scientific">Perkinsus olseni</name>
    <name type="common">Perkinsus atlanticus</name>
    <dbReference type="NCBI Taxonomy" id="32597"/>
    <lineage>
        <taxon>Eukaryota</taxon>
        <taxon>Sar</taxon>
        <taxon>Alveolata</taxon>
        <taxon>Perkinsozoa</taxon>
        <taxon>Perkinsea</taxon>
        <taxon>Perkinsida</taxon>
        <taxon>Perkinsidae</taxon>
        <taxon>Perkinsus</taxon>
    </lineage>
</organism>
<keyword evidence="2" id="KW-0808">Transferase</keyword>
<dbReference type="EMBL" id="JABANN010000606">
    <property type="protein sequence ID" value="KAF4656052.1"/>
    <property type="molecule type" value="Genomic_DNA"/>
</dbReference>
<dbReference type="EMBL" id="JABAHT010000043">
    <property type="protein sequence ID" value="KAF4668055.1"/>
    <property type="molecule type" value="Genomic_DNA"/>
</dbReference>
<protein>
    <recommendedName>
        <fullName evidence="7">Protein kinase domain-containing protein</fullName>
    </recommendedName>
</protein>
<evidence type="ECO:0000313" key="8">
    <source>
        <dbReference type="EMBL" id="KAF4656052.1"/>
    </source>
</evidence>
<dbReference type="GO" id="GO:0005524">
    <property type="term" value="F:ATP binding"/>
    <property type="evidence" value="ECO:0007669"/>
    <property type="project" value="UniProtKB-KW"/>
</dbReference>
<feature type="region of interest" description="Disordered" evidence="6">
    <location>
        <begin position="808"/>
        <end position="835"/>
    </location>
</feature>
<dbReference type="SMART" id="SM00220">
    <property type="entry name" value="S_TKc"/>
    <property type="match status" value="1"/>
</dbReference>
<evidence type="ECO:0000313" key="11">
    <source>
        <dbReference type="Proteomes" id="UP000572268"/>
    </source>
</evidence>
<evidence type="ECO:0000256" key="2">
    <source>
        <dbReference type="ARBA" id="ARBA00022679"/>
    </source>
</evidence>
<proteinExistence type="predicted"/>
<keyword evidence="3" id="KW-0547">Nucleotide-binding</keyword>
<gene>
    <name evidence="8" type="ORF">FOL46_008017</name>
    <name evidence="9" type="ORF">FOZ61_007186</name>
</gene>
<evidence type="ECO:0000256" key="1">
    <source>
        <dbReference type="ARBA" id="ARBA00022527"/>
    </source>
</evidence>
<dbReference type="Gene3D" id="1.10.510.10">
    <property type="entry name" value="Transferase(Phosphotransferase) domain 1"/>
    <property type="match status" value="2"/>
</dbReference>
<comment type="caution">
    <text evidence="8">The sequence shown here is derived from an EMBL/GenBank/DDBJ whole genome shotgun (WGS) entry which is preliminary data.</text>
</comment>
<name>A0A7J6LA46_PEROL</name>
<evidence type="ECO:0000313" key="9">
    <source>
        <dbReference type="EMBL" id="KAF4668055.1"/>
    </source>
</evidence>
<dbReference type="OrthoDB" id="337284at2759"/>
<dbReference type="InterPro" id="IPR000719">
    <property type="entry name" value="Prot_kinase_dom"/>
</dbReference>
<feature type="domain" description="Protein kinase" evidence="7">
    <location>
        <begin position="16"/>
        <end position="314"/>
    </location>
</feature>
<dbReference type="Proteomes" id="UP000572268">
    <property type="component" value="Unassembled WGS sequence"/>
</dbReference>
<sequence length="835" mass="92189">MKEPSSSICFKGPESFDFIRSIHSGRKSKVWVAKIEEDVGGLAGTLCVVKMIETGQLRSREQVEHVWEERQAADMARQNPSLRGRCCVLLGTYKTQTQVCLVLTAMRGDPLHHHFQHADGGHFSEFRTKFYIHYIASTLKIMHEEGYIYRDLKALRASCAQLLYFSLFVKASNVLLVEGRPVLIDFGMCKNISKTGRTYSVCGTYHAMAPEVRALSGLDHDTRVATTSGYGYPVDFWGLGILLVELLTGKPPFGYRNGDIGDLFELSRGSPSTIHWAAGFQPSRDLRDLVESLLQPDPSRRLADWEATLNHPYFAGITDDMPPPEWDSDLGNELWHCRSCIIPQDDAILDVIKTEREIERNLSISHVQDTRRRQVVGGGRISLYYCRHDGSVILGYTAAEEACEATEAVIGAHACIGCQVVVLISSSKSEADLQQEVEAYFSDFIPGVDAELPRLLNCPSPSLIIVCQTADPDGISLTSGTIQRVTAPGRFRRVHLIASVNVEELTLKTASAVVSTVEAHLEPKEQVLPGDEIEFIEAMEHPPITPAQGLQVCRYAAAAVSCHPDDEAWGPRLFVPLLYLAAMATCPAATHTDHESSLLWSNFLLADLALTHGAAGGAELACLCAARLVARSMCQNPSSTVSGPRLRASIVKGVKQVAVPCEACGRPRMFHQEQTHGRYVQPLNSPVPDILKNAINEWVPRMTADNAVECGSAFLRRQLAENSGLQAAKQRISSRAGAPICILCGRVDTKQFYYSSELVGSFPSSLVDHGRELIRYMIARPIFACLDCRPFIMDYCRMTVNDGRVRLRPRQESSDSEVAAREARRSTPCPFSTTH</sequence>
<evidence type="ECO:0000256" key="3">
    <source>
        <dbReference type="ARBA" id="ARBA00022741"/>
    </source>
</evidence>
<dbReference type="Proteomes" id="UP000570595">
    <property type="component" value="Unassembled WGS sequence"/>
</dbReference>
<evidence type="ECO:0000256" key="4">
    <source>
        <dbReference type="ARBA" id="ARBA00022777"/>
    </source>
</evidence>
<dbReference type="InterPro" id="IPR011009">
    <property type="entry name" value="Kinase-like_dom_sf"/>
</dbReference>
<dbReference type="AlphaFoldDB" id="A0A7J6LA46"/>
<evidence type="ECO:0000259" key="7">
    <source>
        <dbReference type="PROSITE" id="PS50011"/>
    </source>
</evidence>
<keyword evidence="5" id="KW-0067">ATP-binding</keyword>
<dbReference type="PROSITE" id="PS50011">
    <property type="entry name" value="PROTEIN_KINASE_DOM"/>
    <property type="match status" value="1"/>
</dbReference>
<dbReference type="Pfam" id="PF00069">
    <property type="entry name" value="Pkinase"/>
    <property type="match status" value="2"/>
</dbReference>
<dbReference type="GO" id="GO:0004674">
    <property type="term" value="F:protein serine/threonine kinase activity"/>
    <property type="evidence" value="ECO:0007669"/>
    <property type="project" value="UniProtKB-KW"/>
</dbReference>
<keyword evidence="4" id="KW-0418">Kinase</keyword>
<evidence type="ECO:0000256" key="5">
    <source>
        <dbReference type="ARBA" id="ARBA00022840"/>
    </source>
</evidence>
<reference evidence="10 11" key="1">
    <citation type="submission" date="2020-04" db="EMBL/GenBank/DDBJ databases">
        <title>Perkinsus olseni comparative genomics.</title>
        <authorList>
            <person name="Bogema D.R."/>
        </authorList>
    </citation>
    <scope>NUCLEOTIDE SEQUENCE [LARGE SCALE GENOMIC DNA]</scope>
    <source>
        <strain evidence="9">ATCC PRA-179</strain>
        <strain evidence="8">ATCC PRA-31</strain>
    </source>
</reference>
<feature type="compositionally biased region" description="Basic and acidic residues" evidence="6">
    <location>
        <begin position="808"/>
        <end position="825"/>
    </location>
</feature>
<evidence type="ECO:0000256" key="6">
    <source>
        <dbReference type="SAM" id="MobiDB-lite"/>
    </source>
</evidence>
<dbReference type="Gene3D" id="3.30.200.20">
    <property type="entry name" value="Phosphorylase Kinase, domain 1"/>
    <property type="match status" value="1"/>
</dbReference>